<protein>
    <submittedName>
        <fullName evidence="2">Uncharacterized protein</fullName>
    </submittedName>
</protein>
<dbReference type="EMBL" id="CP109021">
    <property type="protein sequence ID" value="WUT88000.1"/>
    <property type="molecule type" value="Genomic_DNA"/>
</dbReference>
<name>A0ABZ1XWJ4_9ACTN</name>
<accession>A0ABZ1XWJ4</accession>
<sequence length="162" mass="17418">MSDREPTPADIRALIADADALQERIRNVEQQLRSSEETRHTVFRLDDAAGRLTDVSEALEETAGELARVRSVRDGSVCAVPWGVCPEHGNTLVSSGGRTQCKTCGRTWNYDRLGVPCGEPLTHKVTDAAGGSFLACKAHAMDATERLIGGTVTPLDKDGGRD</sequence>
<dbReference type="Proteomes" id="UP001432060">
    <property type="component" value="Plasmid unnamed2"/>
</dbReference>
<organism evidence="2 3">
    <name type="scientific">Streptomyces melanogenes</name>
    <dbReference type="NCBI Taxonomy" id="67326"/>
    <lineage>
        <taxon>Bacteria</taxon>
        <taxon>Bacillati</taxon>
        <taxon>Actinomycetota</taxon>
        <taxon>Actinomycetes</taxon>
        <taxon>Kitasatosporales</taxon>
        <taxon>Streptomycetaceae</taxon>
        <taxon>Streptomyces</taxon>
    </lineage>
</organism>
<reference evidence="2" key="1">
    <citation type="submission" date="2022-10" db="EMBL/GenBank/DDBJ databases">
        <title>The complete genomes of actinobacterial strains from the NBC collection.</title>
        <authorList>
            <person name="Joergensen T.S."/>
            <person name="Alvarez Arevalo M."/>
            <person name="Sterndorff E.B."/>
            <person name="Faurdal D."/>
            <person name="Vuksanovic O."/>
            <person name="Mourched A.-S."/>
            <person name="Charusanti P."/>
            <person name="Shaw S."/>
            <person name="Blin K."/>
            <person name="Weber T."/>
        </authorList>
    </citation>
    <scope>NUCLEOTIDE SEQUENCE</scope>
    <source>
        <strain evidence="2">NBC_00668</strain>
        <plasmid evidence="2">unnamed2</plasmid>
    </source>
</reference>
<proteinExistence type="predicted"/>
<keyword evidence="3" id="KW-1185">Reference proteome</keyword>
<evidence type="ECO:0000256" key="1">
    <source>
        <dbReference type="SAM" id="Coils"/>
    </source>
</evidence>
<gene>
    <name evidence="2" type="ORF">OG515_37755</name>
</gene>
<evidence type="ECO:0000313" key="3">
    <source>
        <dbReference type="Proteomes" id="UP001432060"/>
    </source>
</evidence>
<geneLocation type="plasmid" evidence="2 3">
    <name>unnamed2</name>
</geneLocation>
<dbReference type="RefSeq" id="WP_329405001.1">
    <property type="nucleotide sequence ID" value="NZ_CP109021.1"/>
</dbReference>
<keyword evidence="2" id="KW-0614">Plasmid</keyword>
<keyword evidence="1" id="KW-0175">Coiled coil</keyword>
<feature type="coiled-coil region" evidence="1">
    <location>
        <begin position="11"/>
        <end position="38"/>
    </location>
</feature>
<evidence type="ECO:0000313" key="2">
    <source>
        <dbReference type="EMBL" id="WUT88000.1"/>
    </source>
</evidence>